<keyword evidence="3" id="KW-1185">Reference proteome</keyword>
<comment type="caution">
    <text evidence="2">The sequence shown here is derived from an EMBL/GenBank/DDBJ whole genome shotgun (WGS) entry which is preliminary data.</text>
</comment>
<feature type="transmembrane region" description="Helical" evidence="1">
    <location>
        <begin position="96"/>
        <end position="117"/>
    </location>
</feature>
<dbReference type="Proteomes" id="UP000600139">
    <property type="component" value="Unassembled WGS sequence"/>
</dbReference>
<dbReference type="RefSeq" id="WP_200353118.1">
    <property type="nucleotide sequence ID" value="NZ_BAABHZ010000002.1"/>
</dbReference>
<evidence type="ECO:0000256" key="1">
    <source>
        <dbReference type="SAM" id="Phobius"/>
    </source>
</evidence>
<reference evidence="2" key="1">
    <citation type="submission" date="2021-01" db="EMBL/GenBank/DDBJ databases">
        <title>Modified the classification status of verrucomicrobia.</title>
        <authorList>
            <person name="Feng X."/>
        </authorList>
    </citation>
    <scope>NUCLEOTIDE SEQUENCE</scope>
    <source>
        <strain evidence="2">JCM 18052</strain>
    </source>
</reference>
<name>A0A934VE22_9BACT</name>
<dbReference type="EMBL" id="JAENIK010000013">
    <property type="protein sequence ID" value="MBK1818169.1"/>
    <property type="molecule type" value="Genomic_DNA"/>
</dbReference>
<proteinExistence type="predicted"/>
<feature type="transmembrane region" description="Helical" evidence="1">
    <location>
        <begin position="129"/>
        <end position="148"/>
    </location>
</feature>
<keyword evidence="1" id="KW-0472">Membrane</keyword>
<feature type="transmembrane region" description="Helical" evidence="1">
    <location>
        <begin position="41"/>
        <end position="63"/>
    </location>
</feature>
<organism evidence="2 3">
    <name type="scientific">Luteolibacter yonseiensis</name>
    <dbReference type="NCBI Taxonomy" id="1144680"/>
    <lineage>
        <taxon>Bacteria</taxon>
        <taxon>Pseudomonadati</taxon>
        <taxon>Verrucomicrobiota</taxon>
        <taxon>Verrucomicrobiia</taxon>
        <taxon>Verrucomicrobiales</taxon>
        <taxon>Verrucomicrobiaceae</taxon>
        <taxon>Luteolibacter</taxon>
    </lineage>
</organism>
<feature type="transmembrane region" description="Helical" evidence="1">
    <location>
        <begin position="12"/>
        <end position="35"/>
    </location>
</feature>
<protein>
    <submittedName>
        <fullName evidence="2">Uncharacterized protein</fullName>
    </submittedName>
</protein>
<dbReference type="AlphaFoldDB" id="A0A934VE22"/>
<sequence>MLHPLPTLRQAAEITVAFALSTLITALFIRVYGGYVSQETMILSGSIAGGKWAIQILLGWLLLGAKRWIYIRELGIACLIGSLVLIPFSITSGAALYFFGSLLASICAMGTTVVIRLKAAGFAWRWPALWFLLLSVAVTLQLTIVFHIL</sequence>
<accession>A0A934VE22</accession>
<gene>
    <name evidence="2" type="ORF">JIN84_21275</name>
</gene>
<evidence type="ECO:0000313" key="3">
    <source>
        <dbReference type="Proteomes" id="UP000600139"/>
    </source>
</evidence>
<keyword evidence="1" id="KW-1133">Transmembrane helix</keyword>
<feature type="transmembrane region" description="Helical" evidence="1">
    <location>
        <begin position="70"/>
        <end position="90"/>
    </location>
</feature>
<keyword evidence="1" id="KW-0812">Transmembrane</keyword>
<evidence type="ECO:0000313" key="2">
    <source>
        <dbReference type="EMBL" id="MBK1818169.1"/>
    </source>
</evidence>